<organism evidence="2 3">
    <name type="scientific">Paenibacillus contaminans</name>
    <dbReference type="NCBI Taxonomy" id="450362"/>
    <lineage>
        <taxon>Bacteria</taxon>
        <taxon>Bacillati</taxon>
        <taxon>Bacillota</taxon>
        <taxon>Bacilli</taxon>
        <taxon>Bacillales</taxon>
        <taxon>Paenibacillaceae</taxon>
        <taxon>Paenibacillus</taxon>
    </lineage>
</organism>
<gene>
    <name evidence="2" type="ORF">DQG23_21505</name>
</gene>
<keyword evidence="3" id="KW-1185">Reference proteome</keyword>
<reference evidence="2 3" key="1">
    <citation type="journal article" date="2009" name="Int. J. Syst. Evol. Microbiol.">
        <title>Paenibacillus contaminans sp. nov., isolated from a contaminated laboratory plate.</title>
        <authorList>
            <person name="Chou J.H."/>
            <person name="Lee J.H."/>
            <person name="Lin M.C."/>
            <person name="Chang P.S."/>
            <person name="Arun A.B."/>
            <person name="Young C.C."/>
            <person name="Chen W.M."/>
        </authorList>
    </citation>
    <scope>NUCLEOTIDE SEQUENCE [LARGE SCALE GENOMIC DNA]</scope>
    <source>
        <strain evidence="2 3">CKOBP-6</strain>
    </source>
</reference>
<evidence type="ECO:0000313" key="2">
    <source>
        <dbReference type="EMBL" id="RAV19119.1"/>
    </source>
</evidence>
<dbReference type="OrthoDB" id="9785923at2"/>
<feature type="domain" description="ThuA-like" evidence="1">
    <location>
        <begin position="3"/>
        <end position="210"/>
    </location>
</feature>
<dbReference type="InterPro" id="IPR029062">
    <property type="entry name" value="Class_I_gatase-like"/>
</dbReference>
<evidence type="ECO:0000259" key="1">
    <source>
        <dbReference type="Pfam" id="PF06283"/>
    </source>
</evidence>
<dbReference type="PANTHER" id="PTHR40469:SF2">
    <property type="entry name" value="GALACTOSE-BINDING DOMAIN-LIKE SUPERFAMILY PROTEIN"/>
    <property type="match status" value="1"/>
</dbReference>
<evidence type="ECO:0000313" key="3">
    <source>
        <dbReference type="Proteomes" id="UP000250369"/>
    </source>
</evidence>
<dbReference type="AlphaFoldDB" id="A0A329MGT4"/>
<dbReference type="PANTHER" id="PTHR40469">
    <property type="entry name" value="SECRETED GLYCOSYL HYDROLASE"/>
    <property type="match status" value="1"/>
</dbReference>
<proteinExistence type="predicted"/>
<dbReference type="Pfam" id="PF06283">
    <property type="entry name" value="ThuA"/>
    <property type="match status" value="1"/>
</dbReference>
<accession>A0A329MGT4</accession>
<dbReference type="InterPro" id="IPR029010">
    <property type="entry name" value="ThuA-like"/>
</dbReference>
<sequence>MRKALIVWGGWEGHQPEEVAKLLGGLLAEEGFEVELSDTLDCFKDSEKLGSLSLIVPVWTMGSLTKEQLHPLLEAVRGGVGIAGCHGGMGDSFRNETEYQFMVGGQWVAHPGNDGVRYAVNLKEHPLTAGIGDFEVCTEQYYMHVDPAVEVHATTTFAAFGPNGADVRMPVVWTKTYGLGKVYYCSLGHQAEIVRMPQVSELMRRGMVWAAK</sequence>
<dbReference type="Proteomes" id="UP000250369">
    <property type="component" value="Unassembled WGS sequence"/>
</dbReference>
<dbReference type="Gene3D" id="3.40.50.880">
    <property type="match status" value="1"/>
</dbReference>
<dbReference type="RefSeq" id="WP_113032938.1">
    <property type="nucleotide sequence ID" value="NZ_QMFB01000013.1"/>
</dbReference>
<dbReference type="EMBL" id="QMFB01000013">
    <property type="protein sequence ID" value="RAV19119.1"/>
    <property type="molecule type" value="Genomic_DNA"/>
</dbReference>
<protein>
    <recommendedName>
        <fullName evidence="1">ThuA-like domain-containing protein</fullName>
    </recommendedName>
</protein>
<comment type="caution">
    <text evidence="2">The sequence shown here is derived from an EMBL/GenBank/DDBJ whole genome shotgun (WGS) entry which is preliminary data.</text>
</comment>
<dbReference type="SUPFAM" id="SSF52317">
    <property type="entry name" value="Class I glutamine amidotransferase-like"/>
    <property type="match status" value="1"/>
</dbReference>
<name>A0A329MGT4_9BACL</name>